<evidence type="ECO:0000313" key="2">
    <source>
        <dbReference type="EMBL" id="RAI58450.1"/>
    </source>
</evidence>
<organism evidence="2 3">
    <name type="scientific">Roseicella frigidaeris</name>
    <dbReference type="NCBI Taxonomy" id="2230885"/>
    <lineage>
        <taxon>Bacteria</taxon>
        <taxon>Pseudomonadati</taxon>
        <taxon>Pseudomonadota</taxon>
        <taxon>Alphaproteobacteria</taxon>
        <taxon>Acetobacterales</taxon>
        <taxon>Roseomonadaceae</taxon>
        <taxon>Roseicella</taxon>
    </lineage>
</organism>
<dbReference type="GO" id="GO:0003677">
    <property type="term" value="F:DNA binding"/>
    <property type="evidence" value="ECO:0007669"/>
    <property type="project" value="InterPro"/>
</dbReference>
<dbReference type="Pfam" id="PF01272">
    <property type="entry name" value="GreA_GreB"/>
    <property type="match status" value="1"/>
</dbReference>
<dbReference type="Gene3D" id="3.10.50.30">
    <property type="entry name" value="Transcription elongation factor, GreA/GreB, C-terminal domain"/>
    <property type="match status" value="1"/>
</dbReference>
<sequence length="137" mass="14732">MTMDAAARRPPVVMSEADHEKLVALTAVMTRRNPLLSRLLLEETDRAEVVPAAELPAGTVALNSMVEFHDTATGETRQVRIVLPGEADIAAARVSILSLVGAGLIGLSEGQGIEWPTQDGRLRRLTVRRVEMARPGA</sequence>
<dbReference type="PANTHER" id="PTHR30437:SF5">
    <property type="entry name" value="REGULATOR OF NUCLEOSIDE DIPHOSPHATE KINASE"/>
    <property type="match status" value="1"/>
</dbReference>
<dbReference type="PANTHER" id="PTHR30437">
    <property type="entry name" value="TRANSCRIPTION ELONGATION FACTOR GREA"/>
    <property type="match status" value="1"/>
</dbReference>
<dbReference type="GO" id="GO:0032784">
    <property type="term" value="P:regulation of DNA-templated transcription elongation"/>
    <property type="evidence" value="ECO:0007669"/>
    <property type="project" value="InterPro"/>
</dbReference>
<dbReference type="SUPFAM" id="SSF54534">
    <property type="entry name" value="FKBP-like"/>
    <property type="match status" value="1"/>
</dbReference>
<dbReference type="AlphaFoldDB" id="A0A327M696"/>
<accession>A0A327M696</accession>
<feature type="domain" description="Transcription elongation factor GreA/GreB C-terminal" evidence="1">
    <location>
        <begin position="56"/>
        <end position="131"/>
    </location>
</feature>
<name>A0A327M696_9PROT</name>
<dbReference type="NCBIfam" id="NF004396">
    <property type="entry name" value="PRK05753.1"/>
    <property type="match status" value="1"/>
</dbReference>
<evidence type="ECO:0000259" key="1">
    <source>
        <dbReference type="Pfam" id="PF01272"/>
    </source>
</evidence>
<comment type="caution">
    <text evidence="2">The sequence shown here is derived from an EMBL/GenBank/DDBJ whole genome shotgun (WGS) entry which is preliminary data.</text>
</comment>
<protein>
    <submittedName>
        <fullName evidence="2">Nucleoside diphosphate kinase regulator</fullName>
    </submittedName>
</protein>
<dbReference type="InterPro" id="IPR036953">
    <property type="entry name" value="GreA/GreB_C_sf"/>
</dbReference>
<reference evidence="3" key="1">
    <citation type="submission" date="2018-06" db="EMBL/GenBank/DDBJ databases">
        <authorList>
            <person name="Khan S.A."/>
        </authorList>
    </citation>
    <scope>NUCLEOTIDE SEQUENCE [LARGE SCALE GENOMIC DNA]</scope>
    <source>
        <strain evidence="3">DB-1506</strain>
    </source>
</reference>
<dbReference type="GO" id="GO:0070063">
    <property type="term" value="F:RNA polymerase binding"/>
    <property type="evidence" value="ECO:0007669"/>
    <property type="project" value="InterPro"/>
</dbReference>
<keyword evidence="2" id="KW-0418">Kinase</keyword>
<dbReference type="InterPro" id="IPR023459">
    <property type="entry name" value="Tscrpt_elong_fac_GreA/B_fam"/>
</dbReference>
<keyword evidence="2" id="KW-0808">Transferase</keyword>
<dbReference type="GO" id="GO:0006354">
    <property type="term" value="P:DNA-templated transcription elongation"/>
    <property type="evidence" value="ECO:0007669"/>
    <property type="project" value="TreeGrafter"/>
</dbReference>
<dbReference type="OrthoDB" id="192847at2"/>
<dbReference type="InterPro" id="IPR001437">
    <property type="entry name" value="Tscrpt_elong_fac_GreA/B_C"/>
</dbReference>
<evidence type="ECO:0000313" key="3">
    <source>
        <dbReference type="Proteomes" id="UP000249065"/>
    </source>
</evidence>
<dbReference type="EMBL" id="QLIX01000009">
    <property type="protein sequence ID" value="RAI58450.1"/>
    <property type="molecule type" value="Genomic_DNA"/>
</dbReference>
<gene>
    <name evidence="2" type="ORF">DOO78_13960</name>
</gene>
<proteinExistence type="predicted"/>
<keyword evidence="3" id="KW-1185">Reference proteome</keyword>
<dbReference type="GO" id="GO:0016301">
    <property type="term" value="F:kinase activity"/>
    <property type="evidence" value="ECO:0007669"/>
    <property type="project" value="UniProtKB-KW"/>
</dbReference>
<dbReference type="Proteomes" id="UP000249065">
    <property type="component" value="Unassembled WGS sequence"/>
</dbReference>
<dbReference type="RefSeq" id="WP_111470437.1">
    <property type="nucleotide sequence ID" value="NZ_QLIX01000009.1"/>
</dbReference>